<dbReference type="InterPro" id="IPR052399">
    <property type="entry name" value="Phage_Baseplate_Assmbl_Protein"/>
</dbReference>
<feature type="domain" description="Baseplate J-like central" evidence="3">
    <location>
        <begin position="213"/>
        <end position="284"/>
    </location>
</feature>
<evidence type="ECO:0000259" key="3">
    <source>
        <dbReference type="Pfam" id="PF26078"/>
    </source>
</evidence>
<keyword evidence="6" id="KW-1185">Reference proteome</keyword>
<dbReference type="Pfam" id="PF26078">
    <property type="entry name" value="Baseplate_J_M"/>
    <property type="match status" value="1"/>
</dbReference>
<dbReference type="InterPro" id="IPR058531">
    <property type="entry name" value="Baseplate_J_M"/>
</dbReference>
<evidence type="ECO:0000259" key="4">
    <source>
        <dbReference type="Pfam" id="PF26079"/>
    </source>
</evidence>
<dbReference type="Pfam" id="PF26079">
    <property type="entry name" value="Baseplate_J_C"/>
    <property type="match status" value="1"/>
</dbReference>
<gene>
    <name evidence="5" type="ORF">J2Z76_000438</name>
</gene>
<comment type="similarity">
    <text evidence="1">Belongs to the Mu gp47/PBSX XkdT family.</text>
</comment>
<organism evidence="5 6">
    <name type="scientific">Sedimentibacter acidaminivorans</name>
    <dbReference type="NCBI Taxonomy" id="913099"/>
    <lineage>
        <taxon>Bacteria</taxon>
        <taxon>Bacillati</taxon>
        <taxon>Bacillota</taxon>
        <taxon>Tissierellia</taxon>
        <taxon>Sedimentibacter</taxon>
    </lineage>
</organism>
<comment type="caution">
    <text evidence="5">The sequence shown here is derived from an EMBL/GenBank/DDBJ whole genome shotgun (WGS) entry which is preliminary data.</text>
</comment>
<dbReference type="InterPro" id="IPR006949">
    <property type="entry name" value="Barrel_Baseplate_J-like"/>
</dbReference>
<reference evidence="5 6" key="1">
    <citation type="submission" date="2021-03" db="EMBL/GenBank/DDBJ databases">
        <title>Genomic Encyclopedia of Type Strains, Phase IV (KMG-IV): sequencing the most valuable type-strain genomes for metagenomic binning, comparative biology and taxonomic classification.</title>
        <authorList>
            <person name="Goeker M."/>
        </authorList>
    </citation>
    <scope>NUCLEOTIDE SEQUENCE [LARGE SCALE GENOMIC DNA]</scope>
    <source>
        <strain evidence="5 6">DSM 24004</strain>
    </source>
</reference>
<accession>A0ABS4GB09</accession>
<dbReference type="PANTHER" id="PTHR37829:SF3">
    <property type="entry name" value="PROTEIN JAYE-RELATED"/>
    <property type="match status" value="1"/>
</dbReference>
<dbReference type="InterPro" id="IPR058530">
    <property type="entry name" value="Baseplate_J-like_C"/>
</dbReference>
<name>A0ABS4GB09_9FIRM</name>
<feature type="domain" description="Baseplate J-like C-terminal" evidence="4">
    <location>
        <begin position="294"/>
        <end position="374"/>
    </location>
</feature>
<dbReference type="PANTHER" id="PTHR37829">
    <property type="entry name" value="PHAGE-LIKE ELEMENT PBSX PROTEIN XKDT"/>
    <property type="match status" value="1"/>
</dbReference>
<evidence type="ECO:0000313" key="6">
    <source>
        <dbReference type="Proteomes" id="UP001519342"/>
    </source>
</evidence>
<protein>
    <submittedName>
        <fullName evidence="5">Phage-related baseplate assembly protein</fullName>
    </submittedName>
</protein>
<feature type="domain" description="Baseplate protein J-like barrel" evidence="2">
    <location>
        <begin position="116"/>
        <end position="191"/>
    </location>
</feature>
<dbReference type="Proteomes" id="UP001519342">
    <property type="component" value="Unassembled WGS sequence"/>
</dbReference>
<proteinExistence type="inferred from homology"/>
<dbReference type="RefSeq" id="WP_209510335.1">
    <property type="nucleotide sequence ID" value="NZ_JAGGKS010000001.1"/>
</dbReference>
<evidence type="ECO:0000259" key="2">
    <source>
        <dbReference type="Pfam" id="PF04865"/>
    </source>
</evidence>
<evidence type="ECO:0000256" key="1">
    <source>
        <dbReference type="ARBA" id="ARBA00038087"/>
    </source>
</evidence>
<sequence length="380" mass="42108">MPITLNDLPEVSFAQIDINTILNDMISGYEQAYYESTGVIKKLYPGDPVRIFLYSQALREFQLRVLIDDAAKQNLLKYSRDSNLDNLAAFSRTYRLQPVAAKVKIKFILSQARPINSLIPVGTRISPGGELYFATNTDTTVMSGTQEIIVDTTCLTKGKIGNDFTPGQINILVDPLPWISAVENTETSQGGADEEDDENYRERIHMAPEGFSVGGPSGAYEYFARQYSSLVNDVKITSPSDGVVDIRILLQDGELPDVSFIDGVKAYLSADERRPLTDKVQVSAPDIVDYDIELTYYISSDNTSQETLIKSKIEQAILDYEIWQRSRTGRDINPSKLITNIQLAGAKRVDIVSPIYTAISSSSVAVLNLKTVTYGGLEDE</sequence>
<dbReference type="Pfam" id="PF04865">
    <property type="entry name" value="Baseplate_J"/>
    <property type="match status" value="1"/>
</dbReference>
<dbReference type="EMBL" id="JAGGKS010000001">
    <property type="protein sequence ID" value="MBP1924585.1"/>
    <property type="molecule type" value="Genomic_DNA"/>
</dbReference>
<dbReference type="InterPro" id="IPR014507">
    <property type="entry name" value="Baseplate_assembly_J_pred"/>
</dbReference>
<dbReference type="PIRSF" id="PIRSF020481">
    <property type="entry name" value="BAP"/>
    <property type="match status" value="1"/>
</dbReference>
<evidence type="ECO:0000313" key="5">
    <source>
        <dbReference type="EMBL" id="MBP1924585.1"/>
    </source>
</evidence>